<dbReference type="EMBL" id="KV722330">
    <property type="protein sequence ID" value="OCH96619.1"/>
    <property type="molecule type" value="Genomic_DNA"/>
</dbReference>
<proteinExistence type="predicted"/>
<reference evidence="2 3" key="1">
    <citation type="submission" date="2016-07" db="EMBL/GenBank/DDBJ databases">
        <title>Draft genome of the white-rot fungus Obba rivulosa 3A-2.</title>
        <authorList>
            <consortium name="DOE Joint Genome Institute"/>
            <person name="Miettinen O."/>
            <person name="Riley R."/>
            <person name="Acob R."/>
            <person name="Barry K."/>
            <person name="Cullen D."/>
            <person name="De Vries R."/>
            <person name="Hainaut M."/>
            <person name="Hatakka A."/>
            <person name="Henrissat B."/>
            <person name="Hilden K."/>
            <person name="Kuo R."/>
            <person name="Labutti K."/>
            <person name="Lipzen A."/>
            <person name="Makela M.R."/>
            <person name="Sandor L."/>
            <person name="Spatafora J.W."/>
            <person name="Grigoriev I.V."/>
            <person name="Hibbett D.S."/>
        </authorList>
    </citation>
    <scope>NUCLEOTIDE SEQUENCE [LARGE SCALE GENOMIC DNA]</scope>
    <source>
        <strain evidence="2 3">3A-2</strain>
    </source>
</reference>
<feature type="signal peptide" evidence="1">
    <location>
        <begin position="1"/>
        <end position="22"/>
    </location>
</feature>
<keyword evidence="3" id="KW-1185">Reference proteome</keyword>
<dbReference type="Gene3D" id="2.60.120.260">
    <property type="entry name" value="Galactose-binding domain-like"/>
    <property type="match status" value="1"/>
</dbReference>
<keyword evidence="1" id="KW-0732">Signal</keyword>
<dbReference type="Proteomes" id="UP000250043">
    <property type="component" value="Unassembled WGS sequence"/>
</dbReference>
<evidence type="ECO:0000313" key="3">
    <source>
        <dbReference type="Proteomes" id="UP000250043"/>
    </source>
</evidence>
<evidence type="ECO:0000313" key="2">
    <source>
        <dbReference type="EMBL" id="OCH96619.1"/>
    </source>
</evidence>
<sequence>MPPAVALIRLLLSLLFITAISADQNVTVDDTFGDPITGEQFVYKPASGGSIPAWNVGQDCPGCFAQPDPDQTYLHTWHDGTTGIMTPMSASINFEGTALYVYCILVHSAVDSYFTTNTNLSFSIDGEVVGSFLDNSPVPAGSNSTYNYNVLVYSIDNLPHAQHSFTLTNGNLSLALLDKVVYT</sequence>
<feature type="chain" id="PRO_5034903592" evidence="1">
    <location>
        <begin position="23"/>
        <end position="183"/>
    </location>
</feature>
<gene>
    <name evidence="2" type="ORF">OBBRIDRAFT_718250</name>
</gene>
<accession>A0A8E2DV67</accession>
<evidence type="ECO:0000256" key="1">
    <source>
        <dbReference type="SAM" id="SignalP"/>
    </source>
</evidence>
<dbReference type="OrthoDB" id="3270641at2759"/>
<organism evidence="2 3">
    <name type="scientific">Obba rivulosa</name>
    <dbReference type="NCBI Taxonomy" id="1052685"/>
    <lineage>
        <taxon>Eukaryota</taxon>
        <taxon>Fungi</taxon>
        <taxon>Dikarya</taxon>
        <taxon>Basidiomycota</taxon>
        <taxon>Agaricomycotina</taxon>
        <taxon>Agaricomycetes</taxon>
        <taxon>Polyporales</taxon>
        <taxon>Gelatoporiaceae</taxon>
        <taxon>Obba</taxon>
    </lineage>
</organism>
<protein>
    <submittedName>
        <fullName evidence="2">Uncharacterized protein</fullName>
    </submittedName>
</protein>
<dbReference type="AlphaFoldDB" id="A0A8E2DV67"/>
<name>A0A8E2DV67_9APHY</name>